<sequence>MAQRTVPAISREELLDRVNRLPRVPFAHLPTPLEEMPRLREALGPRAPRLLVKRDDLTGFALGGNKVRHLEYRLADIRAQGADTIIVANVAQSNHARLHAALAARFGLTTYILKIPSHKDTPVNGNLLLDHIVGARIVEASSADPAVVDRELDELAARLEAEGRRVYNVPKHPSCKSDGSIAYLAAAVELLGQLEERGLRADHLFLAAGTSSGGLALAGKVLGEPYRVHAVSVGGSREQVTALVCDAANGAAERLGLDARLEPADISVYDEYVGERYGVPTPACLEAIRLVGRTEGLILDPVYTAKAFSALIDQVRRGTIGPDETVVFVHTGGIPITFAYSEEILAGLAGA</sequence>
<dbReference type="AlphaFoldDB" id="A0A831X0K9"/>
<comment type="cofactor">
    <cofactor evidence="1">
        <name>pyridoxal 5'-phosphate</name>
        <dbReference type="ChEBI" id="CHEBI:597326"/>
    </cofactor>
</comment>
<reference evidence="7" key="1">
    <citation type="journal article" date="2020" name="mSystems">
        <title>Genome- and Community-Level Interaction Insights into Carbon Utilization and Element Cycling Functions of Hydrothermarchaeota in Hydrothermal Sediment.</title>
        <authorList>
            <person name="Zhou Z."/>
            <person name="Liu Y."/>
            <person name="Xu W."/>
            <person name="Pan J."/>
            <person name="Luo Z.H."/>
            <person name="Li M."/>
        </authorList>
    </citation>
    <scope>NUCLEOTIDE SEQUENCE [LARGE SCALE GENOMIC DNA]</scope>
    <source>
        <strain evidence="7">SpSt-210</strain>
    </source>
</reference>
<dbReference type="InterPro" id="IPR027278">
    <property type="entry name" value="ACCD_DCysDesulf"/>
</dbReference>
<dbReference type="EMBL" id="DSIY01000200">
    <property type="protein sequence ID" value="HEG91434.1"/>
    <property type="molecule type" value="Genomic_DNA"/>
</dbReference>
<dbReference type="Pfam" id="PF00291">
    <property type="entry name" value="PALP"/>
    <property type="match status" value="1"/>
</dbReference>
<dbReference type="SUPFAM" id="SSF53686">
    <property type="entry name" value="Tryptophan synthase beta subunit-like PLP-dependent enzymes"/>
    <property type="match status" value="1"/>
</dbReference>
<accession>A0A831X0K9</accession>
<evidence type="ECO:0000256" key="2">
    <source>
        <dbReference type="ARBA" id="ARBA00008639"/>
    </source>
</evidence>
<evidence type="ECO:0000256" key="1">
    <source>
        <dbReference type="ARBA" id="ARBA00001933"/>
    </source>
</evidence>
<evidence type="ECO:0000259" key="6">
    <source>
        <dbReference type="Pfam" id="PF00291"/>
    </source>
</evidence>
<evidence type="ECO:0000256" key="4">
    <source>
        <dbReference type="PIRSR" id="PIRSR006278-1"/>
    </source>
</evidence>
<dbReference type="GO" id="GO:0019148">
    <property type="term" value="F:D-cysteine desulfhydrase activity"/>
    <property type="evidence" value="ECO:0007669"/>
    <property type="project" value="TreeGrafter"/>
</dbReference>
<dbReference type="PIRSF" id="PIRSF006278">
    <property type="entry name" value="ACCD_DCysDesulf"/>
    <property type="match status" value="1"/>
</dbReference>
<gene>
    <name evidence="7" type="ORF">ENP34_08325</name>
</gene>
<comment type="caution">
    <text evidence="7">The sequence shown here is derived from an EMBL/GenBank/DDBJ whole genome shotgun (WGS) entry which is preliminary data.</text>
</comment>
<evidence type="ECO:0000256" key="5">
    <source>
        <dbReference type="PIRSR" id="PIRSR006278-2"/>
    </source>
</evidence>
<dbReference type="PANTHER" id="PTHR43780:SF2">
    <property type="entry name" value="1-AMINOCYCLOPROPANE-1-CARBOXYLATE DEAMINASE-RELATED"/>
    <property type="match status" value="1"/>
</dbReference>
<dbReference type="Gene3D" id="3.40.50.1100">
    <property type="match status" value="2"/>
</dbReference>
<dbReference type="PANTHER" id="PTHR43780">
    <property type="entry name" value="1-AMINOCYCLOPROPANE-1-CARBOXYLATE DEAMINASE-RELATED"/>
    <property type="match status" value="1"/>
</dbReference>
<comment type="similarity">
    <text evidence="2">Belongs to the ACC deaminase/D-cysteine desulfhydrase family.</text>
</comment>
<proteinExistence type="inferred from homology"/>
<organism evidence="7">
    <name type="scientific">Thermorudis peleae</name>
    <dbReference type="NCBI Taxonomy" id="1382356"/>
    <lineage>
        <taxon>Bacteria</taxon>
        <taxon>Pseudomonadati</taxon>
        <taxon>Thermomicrobiota</taxon>
        <taxon>Thermomicrobia</taxon>
        <taxon>Thermomicrobia incertae sedis</taxon>
        <taxon>Thermorudis</taxon>
    </lineage>
</organism>
<keyword evidence="3 5" id="KW-0663">Pyridoxal phosphate</keyword>
<feature type="domain" description="Tryptophan synthase beta chain-like PALP" evidence="6">
    <location>
        <begin position="27"/>
        <end position="332"/>
    </location>
</feature>
<dbReference type="InterPro" id="IPR036052">
    <property type="entry name" value="TrpB-like_PALP_sf"/>
</dbReference>
<feature type="active site" description="Nucleophile" evidence="4">
    <location>
        <position position="93"/>
    </location>
</feature>
<evidence type="ECO:0000256" key="3">
    <source>
        <dbReference type="ARBA" id="ARBA00022898"/>
    </source>
</evidence>
<evidence type="ECO:0000313" key="7">
    <source>
        <dbReference type="EMBL" id="HEG91434.1"/>
    </source>
</evidence>
<protein>
    <submittedName>
        <fullName evidence="7">Pyridoxal-phosphate dependent enzyme</fullName>
    </submittedName>
</protein>
<feature type="modified residue" description="N6-(pyridoxal phosphate)lysine" evidence="5">
    <location>
        <position position="66"/>
    </location>
</feature>
<dbReference type="InterPro" id="IPR001926">
    <property type="entry name" value="TrpB-like_PALP"/>
</dbReference>
<name>A0A831X0K9_9BACT</name>